<organism evidence="2">
    <name type="scientific">Cuerna arida</name>
    <dbReference type="NCBI Taxonomy" id="1464854"/>
    <lineage>
        <taxon>Eukaryota</taxon>
        <taxon>Metazoa</taxon>
        <taxon>Ecdysozoa</taxon>
        <taxon>Arthropoda</taxon>
        <taxon>Hexapoda</taxon>
        <taxon>Insecta</taxon>
        <taxon>Pterygota</taxon>
        <taxon>Neoptera</taxon>
        <taxon>Paraneoptera</taxon>
        <taxon>Hemiptera</taxon>
        <taxon>Auchenorrhyncha</taxon>
        <taxon>Membracoidea</taxon>
        <taxon>Cicadellidae</taxon>
        <taxon>Cicadellinae</taxon>
        <taxon>Proconiini</taxon>
        <taxon>Cuerna</taxon>
    </lineage>
</organism>
<proteinExistence type="predicted"/>
<dbReference type="Pfam" id="PF00855">
    <property type="entry name" value="PWWP"/>
    <property type="match status" value="1"/>
</dbReference>
<sequence>MTFMVGNVVFAKIRGNSQWPAAIMSIDVKCGRKEFKLKLFGTNQTAYCTISCLSSFEETKQILMNKSSIKQSLKDAITEAESTMNQSTCTVSSRLDSKEGDFTVSIHCPL</sequence>
<accession>A0A1B6H3W2</accession>
<dbReference type="InterPro" id="IPR000313">
    <property type="entry name" value="PWWP_dom"/>
</dbReference>
<dbReference type="AlphaFoldDB" id="A0A1B6H3W2"/>
<gene>
    <name evidence="2" type="ORF">g.46952</name>
</gene>
<feature type="domain" description="PWWP" evidence="1">
    <location>
        <begin position="6"/>
        <end position="83"/>
    </location>
</feature>
<protein>
    <recommendedName>
        <fullName evidence="1">PWWP domain-containing protein</fullName>
    </recommendedName>
</protein>
<reference evidence="2" key="1">
    <citation type="submission" date="2015-11" db="EMBL/GenBank/DDBJ databases">
        <title>De novo transcriptome assembly of four potential Pierce s Disease insect vectors from Arizona vineyards.</title>
        <authorList>
            <person name="Tassone E.E."/>
        </authorList>
    </citation>
    <scope>NUCLEOTIDE SEQUENCE</scope>
</reference>
<dbReference type="Gene3D" id="2.30.30.140">
    <property type="match status" value="1"/>
</dbReference>
<dbReference type="EMBL" id="GECZ01000421">
    <property type="protein sequence ID" value="JAS69348.1"/>
    <property type="molecule type" value="Transcribed_RNA"/>
</dbReference>
<dbReference type="SUPFAM" id="SSF63748">
    <property type="entry name" value="Tudor/PWWP/MBT"/>
    <property type="match status" value="1"/>
</dbReference>
<name>A0A1B6H3W2_9HEMI</name>
<evidence type="ECO:0000259" key="1">
    <source>
        <dbReference type="Pfam" id="PF00855"/>
    </source>
</evidence>
<evidence type="ECO:0000313" key="2">
    <source>
        <dbReference type="EMBL" id="JAS69348.1"/>
    </source>
</evidence>